<dbReference type="Gene3D" id="1.25.10.10">
    <property type="entry name" value="Leucine-rich Repeat Variant"/>
    <property type="match status" value="1"/>
</dbReference>
<reference evidence="10" key="2">
    <citation type="submission" date="2015-01" db="EMBL/GenBank/DDBJ databases">
        <title>Evolutionary Origins and Diversification of the Mycorrhizal Mutualists.</title>
        <authorList>
            <consortium name="DOE Joint Genome Institute"/>
            <consortium name="Mycorrhizal Genomics Consortium"/>
            <person name="Kohler A."/>
            <person name="Kuo A."/>
            <person name="Nagy L.G."/>
            <person name="Floudas D."/>
            <person name="Copeland A."/>
            <person name="Barry K.W."/>
            <person name="Cichocki N."/>
            <person name="Veneault-Fourrey C."/>
            <person name="LaButti K."/>
            <person name="Lindquist E.A."/>
            <person name="Lipzen A."/>
            <person name="Lundell T."/>
            <person name="Morin E."/>
            <person name="Murat C."/>
            <person name="Riley R."/>
            <person name="Ohm R."/>
            <person name="Sun H."/>
            <person name="Tunlid A."/>
            <person name="Henrissat B."/>
            <person name="Grigoriev I.V."/>
            <person name="Hibbett D.S."/>
            <person name="Martin F."/>
        </authorList>
    </citation>
    <scope>NUCLEOTIDE SEQUENCE [LARGE SCALE GENOMIC DNA]</scope>
    <source>
        <strain evidence="10">F 1598</strain>
    </source>
</reference>
<feature type="region of interest" description="Disordered" evidence="7">
    <location>
        <begin position="614"/>
        <end position="728"/>
    </location>
</feature>
<dbReference type="GO" id="GO:0012505">
    <property type="term" value="C:endomembrane system"/>
    <property type="evidence" value="ECO:0007669"/>
    <property type="project" value="UniProtKB-SubCell"/>
</dbReference>
<feature type="compositionally biased region" description="Basic and acidic residues" evidence="7">
    <location>
        <begin position="719"/>
        <end position="728"/>
    </location>
</feature>
<evidence type="ECO:0000256" key="6">
    <source>
        <dbReference type="PIRNR" id="PIRNR002291"/>
    </source>
</evidence>
<keyword evidence="10" id="KW-1185">Reference proteome</keyword>
<dbReference type="SUPFAM" id="SSF48371">
    <property type="entry name" value="ARM repeat"/>
    <property type="match status" value="1"/>
</dbReference>
<dbReference type="GO" id="GO:0030117">
    <property type="term" value="C:membrane coat"/>
    <property type="evidence" value="ECO:0007669"/>
    <property type="project" value="InterPro"/>
</dbReference>
<dbReference type="HOGENOM" id="CLU_006320_4_4_1"/>
<feature type="compositionally biased region" description="Acidic residues" evidence="7">
    <location>
        <begin position="672"/>
        <end position="686"/>
    </location>
</feature>
<dbReference type="InterPro" id="IPR026739">
    <property type="entry name" value="AP_beta"/>
</dbReference>
<comment type="function">
    <text evidence="6">Adaptins are components of the adaptor complexes which link clathrin to receptors in coated vesicles. Clathrin-associated protein complexes are believed to interact with the cytoplasmic tails of membrane proteins, leading to their selection and concentration.</text>
</comment>
<feature type="compositionally biased region" description="Low complexity" evidence="7">
    <location>
        <begin position="618"/>
        <end position="628"/>
    </location>
</feature>
<dbReference type="PIRSF" id="PIRSF002291">
    <property type="entry name" value="AP_complex_beta"/>
    <property type="match status" value="1"/>
</dbReference>
<name>A0A0C3B3E6_PILCF</name>
<dbReference type="Proteomes" id="UP000054166">
    <property type="component" value="Unassembled WGS sequence"/>
</dbReference>
<dbReference type="GO" id="GO:0030276">
    <property type="term" value="F:clathrin binding"/>
    <property type="evidence" value="ECO:0007669"/>
    <property type="project" value="InterPro"/>
</dbReference>
<dbReference type="EMBL" id="KN833002">
    <property type="protein sequence ID" value="KIM80703.1"/>
    <property type="molecule type" value="Genomic_DNA"/>
</dbReference>
<reference evidence="9 10" key="1">
    <citation type="submission" date="2014-04" db="EMBL/GenBank/DDBJ databases">
        <authorList>
            <consortium name="DOE Joint Genome Institute"/>
            <person name="Kuo A."/>
            <person name="Tarkka M."/>
            <person name="Buscot F."/>
            <person name="Kohler A."/>
            <person name="Nagy L.G."/>
            <person name="Floudas D."/>
            <person name="Copeland A."/>
            <person name="Barry K.W."/>
            <person name="Cichocki N."/>
            <person name="Veneault-Fourrey C."/>
            <person name="LaButti K."/>
            <person name="Lindquist E.A."/>
            <person name="Lipzen A."/>
            <person name="Lundell T."/>
            <person name="Morin E."/>
            <person name="Murat C."/>
            <person name="Sun H."/>
            <person name="Tunlid A."/>
            <person name="Henrissat B."/>
            <person name="Grigoriev I.V."/>
            <person name="Hibbett D.S."/>
            <person name="Martin F."/>
            <person name="Nordberg H.P."/>
            <person name="Cantor M.N."/>
            <person name="Hua S.X."/>
        </authorList>
    </citation>
    <scope>NUCLEOTIDE SEQUENCE [LARGE SCALE GENOMIC DNA]</scope>
    <source>
        <strain evidence="9 10">F 1598</strain>
    </source>
</reference>
<accession>A0A0C3B3E6</accession>
<dbReference type="InterPro" id="IPR002553">
    <property type="entry name" value="Clathrin/coatomer_adapt-like_N"/>
</dbReference>
<keyword evidence="5 6" id="KW-0472">Membrane</keyword>
<dbReference type="GO" id="GO:0006886">
    <property type="term" value="P:intracellular protein transport"/>
    <property type="evidence" value="ECO:0007669"/>
    <property type="project" value="InterPro"/>
</dbReference>
<dbReference type="GO" id="GO:0016192">
    <property type="term" value="P:vesicle-mediated transport"/>
    <property type="evidence" value="ECO:0007669"/>
    <property type="project" value="InterPro"/>
</dbReference>
<evidence type="ECO:0000313" key="9">
    <source>
        <dbReference type="EMBL" id="KIM80703.1"/>
    </source>
</evidence>
<dbReference type="InterPro" id="IPR016024">
    <property type="entry name" value="ARM-type_fold"/>
</dbReference>
<dbReference type="InterPro" id="IPR016342">
    <property type="entry name" value="AP_complex_bsu_1_2_4"/>
</dbReference>
<evidence type="ECO:0000256" key="4">
    <source>
        <dbReference type="ARBA" id="ARBA00022927"/>
    </source>
</evidence>
<keyword evidence="4 6" id="KW-0653">Protein transport</keyword>
<evidence type="ECO:0000256" key="2">
    <source>
        <dbReference type="ARBA" id="ARBA00006613"/>
    </source>
</evidence>
<protein>
    <recommendedName>
        <fullName evidence="6">AP complex subunit beta</fullName>
    </recommendedName>
</protein>
<evidence type="ECO:0000256" key="3">
    <source>
        <dbReference type="ARBA" id="ARBA00022448"/>
    </source>
</evidence>
<evidence type="ECO:0000256" key="7">
    <source>
        <dbReference type="SAM" id="MobiDB-lite"/>
    </source>
</evidence>
<sequence length="728" mass="81353">MSGQHGQDAKFFQRGKIEEFRTELQAAEAKDKKFLKRKIVLKKIVANITMGNDMSPLFTDVVQCLGTPLLEIKKMVYLFLVSYGRSKPDQIHLVIPSFLQDCNDRNPLIRALAIRTMSYIPIPVVTESLSDQLRHCLKDRDPYVRKTAAICVVKVYTAEPRRAEKNGFVELLRDLMLDPNATVVSNAVAALSEIGDRHDGVIFKLNLTIANKLLTALGESSEWGQIYILDCLLRYVPEQHEDAEQMAERVIIQLQHANSAVVLTAIKVLLYLMNYMGDRQTIDYICKKMGPPSVTLLSSGPEVQYVALRNILLIIQRRPAVLKNDVKVFFCKYNDPIYVKLAKLEIMYRLAREENAKEVLAELYEYATEVDIDFVRKAVRSIGRLAIKVEPAADSCIKTLLGLIETKVSYVVPEAIIVIKDIFRRYPGKYEGIIPTLCEHLDALEEPEAKAAMIWIVGQFADKIDNADELLDDLLYTFKEDPVEVQLALLTAAVKLFVYKSQSDATKELVHKVLKWATEEVDNPDLRDRGFMYWRLLAINPAIAGEIVLAEKPAITTDSDRMDRGALDQLLLHTGTLGSIYHKNPETFIRNAAGKALIDSPALNAHSRAVRIPLSRNVTEPTTVTVAGPGPPETHTQKPSPPPIPVDIDTSKPPPPIPTESSPSSESKDLLEMDETTSPDIDDDDAVPSMANDPYSNIDGAFGNYMADEPQPMAAGKGSRRDLDDLLF</sequence>
<dbReference type="InParanoid" id="A0A0C3B3E6"/>
<evidence type="ECO:0000259" key="8">
    <source>
        <dbReference type="Pfam" id="PF01602"/>
    </source>
</evidence>
<organism evidence="9 10">
    <name type="scientific">Piloderma croceum (strain F 1598)</name>
    <dbReference type="NCBI Taxonomy" id="765440"/>
    <lineage>
        <taxon>Eukaryota</taxon>
        <taxon>Fungi</taxon>
        <taxon>Dikarya</taxon>
        <taxon>Basidiomycota</taxon>
        <taxon>Agaricomycotina</taxon>
        <taxon>Agaricomycetes</taxon>
        <taxon>Agaricomycetidae</taxon>
        <taxon>Atheliales</taxon>
        <taxon>Atheliaceae</taxon>
        <taxon>Piloderma</taxon>
    </lineage>
</organism>
<keyword evidence="3 6" id="KW-0813">Transport</keyword>
<dbReference type="InterPro" id="IPR011989">
    <property type="entry name" value="ARM-like"/>
</dbReference>
<comment type="subcellular location">
    <subcellularLocation>
        <location evidence="1">Endomembrane system</location>
    </subcellularLocation>
</comment>
<dbReference type="STRING" id="765440.A0A0C3B3E6"/>
<comment type="similarity">
    <text evidence="2 6">Belongs to the adaptor complexes large subunit family.</text>
</comment>
<dbReference type="PANTHER" id="PTHR11134">
    <property type="entry name" value="ADAPTOR COMPLEX SUBUNIT BETA FAMILY MEMBER"/>
    <property type="match status" value="1"/>
</dbReference>
<evidence type="ECO:0000256" key="1">
    <source>
        <dbReference type="ARBA" id="ARBA00004308"/>
    </source>
</evidence>
<dbReference type="OrthoDB" id="10254310at2759"/>
<dbReference type="AlphaFoldDB" id="A0A0C3B3E6"/>
<dbReference type="FunCoup" id="A0A0C3B3E6">
    <property type="interactions" value="16"/>
</dbReference>
<evidence type="ECO:0000256" key="5">
    <source>
        <dbReference type="ARBA" id="ARBA00023136"/>
    </source>
</evidence>
<feature type="domain" description="Clathrin/coatomer adaptor adaptin-like N-terminal" evidence="8">
    <location>
        <begin position="21"/>
        <end position="537"/>
    </location>
</feature>
<proteinExistence type="inferred from homology"/>
<dbReference type="Pfam" id="PF01602">
    <property type="entry name" value="Adaptin_N"/>
    <property type="match status" value="1"/>
</dbReference>
<gene>
    <name evidence="9" type="ORF">PILCRDRAFT_821954</name>
</gene>
<evidence type="ECO:0000313" key="10">
    <source>
        <dbReference type="Proteomes" id="UP000054166"/>
    </source>
</evidence>